<comment type="caution">
    <text evidence="10">The sequence shown here is derived from an EMBL/GenBank/DDBJ whole genome shotgun (WGS) entry which is preliminary data.</text>
</comment>
<feature type="binding site" evidence="9">
    <location>
        <position position="228"/>
    </location>
    <ligand>
        <name>substrate</name>
    </ligand>
</feature>
<keyword evidence="4" id="KW-0378">Hydrolase</keyword>
<dbReference type="PANTHER" id="PTHR30447">
    <property type="entry name" value="FRUCTOSE-1,6-BISPHOSPHATASE CLASS 2"/>
    <property type="match status" value="1"/>
</dbReference>
<evidence type="ECO:0000256" key="3">
    <source>
        <dbReference type="ARBA" id="ARBA00022723"/>
    </source>
</evidence>
<dbReference type="EMBL" id="JARGYU010000001">
    <property type="protein sequence ID" value="MDZ5761014.1"/>
    <property type="molecule type" value="Genomic_DNA"/>
</dbReference>
<keyword evidence="11" id="KW-1185">Reference proteome</keyword>
<name>A0AAE5AHQ4_9RICK</name>
<feature type="binding site" evidence="8">
    <location>
        <position position="57"/>
    </location>
    <ligand>
        <name>Mn(2+)</name>
        <dbReference type="ChEBI" id="CHEBI:29035"/>
        <label>1</label>
    </ligand>
</feature>
<dbReference type="SUPFAM" id="SSF56655">
    <property type="entry name" value="Carbohydrate phosphatase"/>
    <property type="match status" value="1"/>
</dbReference>
<dbReference type="Proteomes" id="UP001289135">
    <property type="component" value="Unassembled WGS sequence"/>
</dbReference>
<keyword evidence="6 7" id="KW-0119">Carbohydrate metabolism</keyword>
<comment type="catalytic activity">
    <reaction evidence="1">
        <text>beta-D-fructose 1,6-bisphosphate + H2O = beta-D-fructose 6-phosphate + phosphate</text>
        <dbReference type="Rhea" id="RHEA:11064"/>
        <dbReference type="ChEBI" id="CHEBI:15377"/>
        <dbReference type="ChEBI" id="CHEBI:32966"/>
        <dbReference type="ChEBI" id="CHEBI:43474"/>
        <dbReference type="ChEBI" id="CHEBI:57634"/>
        <dbReference type="EC" id="3.1.3.11"/>
    </reaction>
</comment>
<dbReference type="GO" id="GO:0006094">
    <property type="term" value="P:gluconeogenesis"/>
    <property type="evidence" value="ECO:0007669"/>
    <property type="project" value="InterPro"/>
</dbReference>
<gene>
    <name evidence="10" type="ORF">Lyticum_00174</name>
</gene>
<keyword evidence="3 8" id="KW-0479">Metal-binding</keyword>
<dbReference type="Gene3D" id="3.40.190.90">
    <property type="match status" value="1"/>
</dbReference>
<dbReference type="GO" id="GO:0030388">
    <property type="term" value="P:fructose 1,6-bisphosphate metabolic process"/>
    <property type="evidence" value="ECO:0007669"/>
    <property type="project" value="TreeGrafter"/>
</dbReference>
<accession>A0AAE5AHQ4</accession>
<evidence type="ECO:0000256" key="5">
    <source>
        <dbReference type="ARBA" id="ARBA00023211"/>
    </source>
</evidence>
<organism evidence="10 11">
    <name type="scientific">Lyticum sinuosum</name>
    <dbReference type="NCBI Taxonomy" id="1332059"/>
    <lineage>
        <taxon>Bacteria</taxon>
        <taxon>Pseudomonadati</taxon>
        <taxon>Pseudomonadota</taxon>
        <taxon>Alphaproteobacteria</taxon>
        <taxon>Rickettsiales</taxon>
        <taxon>Lyticum</taxon>
    </lineage>
</organism>
<feature type="binding site" evidence="9">
    <location>
        <position position="136"/>
    </location>
    <ligand>
        <name>substrate</name>
    </ligand>
</feature>
<feature type="binding site" evidence="8">
    <location>
        <position position="105"/>
    </location>
    <ligand>
        <name>Mn(2+)</name>
        <dbReference type="ChEBI" id="CHEBI:29035"/>
        <label>2</label>
    </ligand>
</feature>
<dbReference type="PIRSF" id="PIRSF004532">
    <property type="entry name" value="GlpX"/>
    <property type="match status" value="1"/>
</dbReference>
<dbReference type="Gene3D" id="3.30.540.10">
    <property type="entry name" value="Fructose-1,6-Bisphosphatase, subunit A, domain 1"/>
    <property type="match status" value="1"/>
</dbReference>
<evidence type="ECO:0000256" key="2">
    <source>
        <dbReference type="ARBA" id="ARBA00008989"/>
    </source>
</evidence>
<comment type="cofactor">
    <cofactor evidence="8">
        <name>Mn(2+)</name>
        <dbReference type="ChEBI" id="CHEBI:29035"/>
    </cofactor>
</comment>
<sequence>MNNIMWPFILKVSQKAAIFSAKFIGKGDNIEADRAAVTAMRDELNKLPFHFKVVIGEGERDNAPMLFIGETLGKKKPIKNTNIIEEFEGVNNCHSEWHIAVDPLEGTNLCSKNLPGAITAISITEKGGIFSSPDIYMLKLAVGPEVIIDDLSFELSIYDLISIIAHSKNIKHSEVTIAVLERDRHNILIDQIYNSNARVKLLPDGDLAACIATCLPWTGIDAYVGIGGAPEGVISASAIKILGGFMIGRLMLNDKINNKINNCSNTDFKNLRINSIDYREFSFISDEKNINDLVPGKNITVVISGVTDGYILDGVKILKLDNINSIFEVNSVVFSTDLDGIMNVRSQFK</sequence>
<protein>
    <recommendedName>
        <fullName evidence="7">Fructose-1,6-bisphosphatase</fullName>
    </recommendedName>
</protein>
<evidence type="ECO:0000256" key="7">
    <source>
        <dbReference type="PIRNR" id="PIRNR004532"/>
    </source>
</evidence>
<feature type="binding site" evidence="8">
    <location>
        <position position="231"/>
    </location>
    <ligand>
        <name>Mn(2+)</name>
        <dbReference type="ChEBI" id="CHEBI:29035"/>
        <label>2</label>
    </ligand>
</feature>
<proteinExistence type="inferred from homology"/>
<reference evidence="10" key="1">
    <citation type="submission" date="2023-02" db="EMBL/GenBank/DDBJ databases">
        <title>Host association and intracellularity evolved multiple times independently in the Rickettsiales.</title>
        <authorList>
            <person name="Castelli M."/>
            <person name="Nardi T."/>
            <person name="Gammuto L."/>
            <person name="Bellinzona G."/>
            <person name="Sabaneyeva E."/>
            <person name="Potekhin A."/>
            <person name="Serra V."/>
            <person name="Petroni G."/>
            <person name="Sassera D."/>
        </authorList>
    </citation>
    <scope>NUCLEOTIDE SEQUENCE</scope>
    <source>
        <strain evidence="10">USBL-36I1</strain>
    </source>
</reference>
<evidence type="ECO:0000256" key="8">
    <source>
        <dbReference type="PIRSR" id="PIRSR004532-1"/>
    </source>
</evidence>
<comment type="similarity">
    <text evidence="2 7">Belongs to the FBPase class 2 family.</text>
</comment>
<evidence type="ECO:0000256" key="4">
    <source>
        <dbReference type="ARBA" id="ARBA00022801"/>
    </source>
</evidence>
<feature type="binding site" evidence="8">
    <location>
        <position position="33"/>
    </location>
    <ligand>
        <name>Mn(2+)</name>
        <dbReference type="ChEBI" id="CHEBI:29035"/>
        <label>1</label>
    </ligand>
</feature>
<evidence type="ECO:0000256" key="9">
    <source>
        <dbReference type="PIRSR" id="PIRSR004532-2"/>
    </source>
</evidence>
<evidence type="ECO:0000313" key="11">
    <source>
        <dbReference type="Proteomes" id="UP001289135"/>
    </source>
</evidence>
<keyword evidence="5 8" id="KW-0464">Manganese</keyword>
<feature type="binding site" evidence="9">
    <location>
        <begin position="204"/>
        <end position="206"/>
    </location>
    <ligand>
        <name>substrate</name>
    </ligand>
</feature>
<evidence type="ECO:0000256" key="6">
    <source>
        <dbReference type="ARBA" id="ARBA00023277"/>
    </source>
</evidence>
<dbReference type="GO" id="GO:0005829">
    <property type="term" value="C:cytosol"/>
    <property type="evidence" value="ECO:0007669"/>
    <property type="project" value="TreeGrafter"/>
</dbReference>
<dbReference type="InterPro" id="IPR004464">
    <property type="entry name" value="FBPase_class-2/SBPase"/>
</dbReference>
<dbReference type="GO" id="GO:0006071">
    <property type="term" value="P:glycerol metabolic process"/>
    <property type="evidence" value="ECO:0007669"/>
    <property type="project" value="InterPro"/>
</dbReference>
<dbReference type="GO" id="GO:0046872">
    <property type="term" value="F:metal ion binding"/>
    <property type="evidence" value="ECO:0007669"/>
    <property type="project" value="UniProtKB-KW"/>
</dbReference>
<dbReference type="AlphaFoldDB" id="A0AAE5AHQ4"/>
<feature type="binding site" evidence="8">
    <location>
        <position position="102"/>
    </location>
    <ligand>
        <name>Mn(2+)</name>
        <dbReference type="ChEBI" id="CHEBI:29035"/>
        <label>2</label>
    </ligand>
</feature>
<dbReference type="Pfam" id="PF03320">
    <property type="entry name" value="FBPase_glpX"/>
    <property type="match status" value="1"/>
</dbReference>
<dbReference type="PANTHER" id="PTHR30447:SF0">
    <property type="entry name" value="FRUCTOSE-1,6-BISPHOSPHATASE 1 CLASS 2-RELATED"/>
    <property type="match status" value="1"/>
</dbReference>
<evidence type="ECO:0000256" key="1">
    <source>
        <dbReference type="ARBA" id="ARBA00001273"/>
    </source>
</evidence>
<feature type="binding site" evidence="9">
    <location>
        <begin position="105"/>
        <end position="107"/>
    </location>
    <ligand>
        <name>substrate</name>
    </ligand>
</feature>
<dbReference type="RefSeq" id="WP_322498446.1">
    <property type="nucleotide sequence ID" value="NZ_JARGYU010000001.1"/>
</dbReference>
<evidence type="ECO:0000313" key="10">
    <source>
        <dbReference type="EMBL" id="MDZ5761014.1"/>
    </source>
</evidence>
<feature type="binding site" evidence="9">
    <location>
        <begin position="182"/>
        <end position="184"/>
    </location>
    <ligand>
        <name>substrate</name>
    </ligand>
</feature>
<dbReference type="GO" id="GO:0042132">
    <property type="term" value="F:fructose 1,6-bisphosphate 1-phosphatase activity"/>
    <property type="evidence" value="ECO:0007669"/>
    <property type="project" value="UniProtKB-EC"/>
</dbReference>